<feature type="transmembrane region" description="Helical" evidence="10">
    <location>
        <begin position="55"/>
        <end position="72"/>
    </location>
</feature>
<dbReference type="OrthoDB" id="432685at2759"/>
<accession>A0A0D1Y836</accession>
<dbReference type="SUPFAM" id="SSF52343">
    <property type="entry name" value="Ferredoxin reductase-like, C-terminal NADP-linked domain"/>
    <property type="match status" value="1"/>
</dbReference>
<dbReference type="Gene3D" id="3.40.50.80">
    <property type="entry name" value="Nucleotide-binding domain of ferredoxin-NADP reductase (FNR) module"/>
    <property type="match status" value="1"/>
</dbReference>
<keyword evidence="6" id="KW-0560">Oxidoreductase</keyword>
<feature type="region of interest" description="Disordered" evidence="9">
    <location>
        <begin position="244"/>
        <end position="283"/>
    </location>
</feature>
<keyword evidence="10" id="KW-0812">Transmembrane</keyword>
<evidence type="ECO:0000313" key="13">
    <source>
        <dbReference type="Proteomes" id="UP000053599"/>
    </source>
</evidence>
<feature type="domain" description="FAD-binding FR-type" evidence="11">
    <location>
        <begin position="79"/>
        <end position="191"/>
    </location>
</feature>
<evidence type="ECO:0000313" key="12">
    <source>
        <dbReference type="EMBL" id="KIV76964.1"/>
    </source>
</evidence>
<comment type="similarity">
    <text evidence="3">Belongs to the flavoprotein pyridine nucleotide cytochrome reductase family.</text>
</comment>
<feature type="region of interest" description="Disordered" evidence="9">
    <location>
        <begin position="28"/>
        <end position="49"/>
    </location>
</feature>
<evidence type="ECO:0000256" key="4">
    <source>
        <dbReference type="ARBA" id="ARBA00022630"/>
    </source>
</evidence>
<keyword evidence="5 8" id="KW-0274">FAD</keyword>
<dbReference type="PANTHER" id="PTHR19370:SF189">
    <property type="entry name" value="CYTOCHROME C MITOCHONDRIAL IMPORT FACTOR CYC2"/>
    <property type="match status" value="1"/>
</dbReference>
<dbReference type="GO" id="GO:0005739">
    <property type="term" value="C:mitochondrion"/>
    <property type="evidence" value="ECO:0007669"/>
    <property type="project" value="TreeGrafter"/>
</dbReference>
<dbReference type="PRINTS" id="PR00406">
    <property type="entry name" value="CYTB5RDTASE"/>
</dbReference>
<dbReference type="AlphaFoldDB" id="A0A0D1Y836"/>
<dbReference type="PANTHER" id="PTHR19370">
    <property type="entry name" value="NADH-CYTOCHROME B5 REDUCTASE"/>
    <property type="match status" value="1"/>
</dbReference>
<dbReference type="InterPro" id="IPR039261">
    <property type="entry name" value="FNR_nucleotide-bd"/>
</dbReference>
<feature type="compositionally biased region" description="Basic and acidic residues" evidence="9">
    <location>
        <begin position="35"/>
        <end position="47"/>
    </location>
</feature>
<feature type="binding site" evidence="8">
    <location>
        <position position="135"/>
    </location>
    <ligand>
        <name>FAD</name>
        <dbReference type="ChEBI" id="CHEBI:57692"/>
    </ligand>
</feature>
<dbReference type="CDD" id="cd06183">
    <property type="entry name" value="cyt_b5_reduct_like"/>
    <property type="match status" value="1"/>
</dbReference>
<keyword evidence="7 10" id="KW-0472">Membrane</keyword>
<proteinExistence type="inferred from homology"/>
<dbReference type="Pfam" id="PF00175">
    <property type="entry name" value="NAD_binding_1"/>
    <property type="match status" value="1"/>
</dbReference>
<feature type="binding site" evidence="8">
    <location>
        <position position="167"/>
    </location>
    <ligand>
        <name>FAD</name>
        <dbReference type="ChEBI" id="CHEBI:57692"/>
    </ligand>
</feature>
<evidence type="ECO:0000256" key="1">
    <source>
        <dbReference type="ARBA" id="ARBA00001974"/>
    </source>
</evidence>
<dbReference type="Gene3D" id="2.40.30.10">
    <property type="entry name" value="Translation factors"/>
    <property type="match status" value="1"/>
</dbReference>
<protein>
    <recommendedName>
        <fullName evidence="11">FAD-binding FR-type domain-containing protein</fullName>
    </recommendedName>
</protein>
<evidence type="ECO:0000256" key="6">
    <source>
        <dbReference type="ARBA" id="ARBA00023002"/>
    </source>
</evidence>
<dbReference type="InterPro" id="IPR008333">
    <property type="entry name" value="Cbr1-like_FAD-bd_dom"/>
</dbReference>
<evidence type="ECO:0000256" key="3">
    <source>
        <dbReference type="ARBA" id="ARBA00006105"/>
    </source>
</evidence>
<dbReference type="InterPro" id="IPR017938">
    <property type="entry name" value="Riboflavin_synthase-like_b-brl"/>
</dbReference>
<keyword evidence="10" id="KW-1133">Transmembrane helix</keyword>
<evidence type="ECO:0000256" key="8">
    <source>
        <dbReference type="PIRSR" id="PIRSR601834-1"/>
    </source>
</evidence>
<evidence type="ECO:0000256" key="9">
    <source>
        <dbReference type="SAM" id="MobiDB-lite"/>
    </source>
</evidence>
<name>A0A0D1Y836_9EURO</name>
<keyword evidence="4 8" id="KW-0285">Flavoprotein</keyword>
<gene>
    <name evidence="12" type="ORF">PV11_08808</name>
</gene>
<dbReference type="GO" id="GO:0016020">
    <property type="term" value="C:membrane"/>
    <property type="evidence" value="ECO:0007669"/>
    <property type="project" value="UniProtKB-SubCell"/>
</dbReference>
<evidence type="ECO:0000256" key="7">
    <source>
        <dbReference type="ARBA" id="ARBA00023136"/>
    </source>
</evidence>
<dbReference type="Pfam" id="PF00970">
    <property type="entry name" value="FAD_binding_6"/>
    <property type="match status" value="1"/>
</dbReference>
<evidence type="ECO:0000256" key="5">
    <source>
        <dbReference type="ARBA" id="ARBA00022827"/>
    </source>
</evidence>
<dbReference type="Proteomes" id="UP000053599">
    <property type="component" value="Unassembled WGS sequence"/>
</dbReference>
<evidence type="ECO:0000256" key="10">
    <source>
        <dbReference type="SAM" id="Phobius"/>
    </source>
</evidence>
<dbReference type="EMBL" id="KN846954">
    <property type="protein sequence ID" value="KIV76964.1"/>
    <property type="molecule type" value="Genomic_DNA"/>
</dbReference>
<evidence type="ECO:0000259" key="11">
    <source>
        <dbReference type="PROSITE" id="PS51384"/>
    </source>
</evidence>
<dbReference type="InterPro" id="IPR017927">
    <property type="entry name" value="FAD-bd_FR_type"/>
</dbReference>
<feature type="binding site" evidence="8">
    <location>
        <position position="166"/>
    </location>
    <ligand>
        <name>FAD</name>
        <dbReference type="ChEBI" id="CHEBI:57692"/>
    </ligand>
</feature>
<feature type="compositionally biased region" description="Low complexity" evidence="9">
    <location>
        <begin position="267"/>
        <end position="281"/>
    </location>
</feature>
<organism evidence="12 13">
    <name type="scientific">Exophiala sideris</name>
    <dbReference type="NCBI Taxonomy" id="1016849"/>
    <lineage>
        <taxon>Eukaryota</taxon>
        <taxon>Fungi</taxon>
        <taxon>Dikarya</taxon>
        <taxon>Ascomycota</taxon>
        <taxon>Pezizomycotina</taxon>
        <taxon>Eurotiomycetes</taxon>
        <taxon>Chaetothyriomycetidae</taxon>
        <taxon>Chaetothyriales</taxon>
        <taxon>Herpotrichiellaceae</taxon>
        <taxon>Exophiala</taxon>
    </lineage>
</organism>
<feature type="binding site" evidence="8">
    <location>
        <position position="157"/>
    </location>
    <ligand>
        <name>FAD</name>
        <dbReference type="ChEBI" id="CHEBI:57692"/>
    </ligand>
</feature>
<dbReference type="InterPro" id="IPR001834">
    <property type="entry name" value="CBR-like"/>
</dbReference>
<dbReference type="STRING" id="1016849.A0A0D1Y836"/>
<dbReference type="HOGENOM" id="CLU_003827_6_0_1"/>
<dbReference type="GO" id="GO:0016491">
    <property type="term" value="F:oxidoreductase activity"/>
    <property type="evidence" value="ECO:0007669"/>
    <property type="project" value="UniProtKB-KW"/>
</dbReference>
<dbReference type="SUPFAM" id="SSF63380">
    <property type="entry name" value="Riboflavin synthase domain-like"/>
    <property type="match status" value="1"/>
</dbReference>
<evidence type="ECO:0000256" key="2">
    <source>
        <dbReference type="ARBA" id="ARBA00004370"/>
    </source>
</evidence>
<dbReference type="PROSITE" id="PS51384">
    <property type="entry name" value="FAD_FR"/>
    <property type="match status" value="1"/>
</dbReference>
<dbReference type="InterPro" id="IPR001433">
    <property type="entry name" value="OxRdtase_FAD/NAD-bd"/>
</dbReference>
<comment type="cofactor">
    <cofactor evidence="1 8">
        <name>FAD</name>
        <dbReference type="ChEBI" id="CHEBI:57692"/>
    </cofactor>
</comment>
<comment type="subcellular location">
    <subcellularLocation>
        <location evidence="2">Membrane</location>
    </subcellularLocation>
</comment>
<feature type="binding site" evidence="8">
    <location>
        <position position="137"/>
    </location>
    <ligand>
        <name>FAD</name>
        <dbReference type="ChEBI" id="CHEBI:57692"/>
    </ligand>
</feature>
<sequence>MFARCPIRAPRSLKHGLSSSSLRSAVRAYSSTTEQSHEPPHARESFRPKPTSRNFLSGLSIGLCLAIGWWAYDTFNQRDPFTAYSLVAKESVSPTASIFHLKPKNKTRDLELYKDAWRKGIWNVQFKQPQLQIVRAYTPLPPGDENTGQEKGELRFLIRRDPHGEVSSYLHKLSPGAGIEMRGPYLEYELTPEVQQIAFFAGGTGIAPALQVAHALFEADKTDPSRKDKKLHILWANRTRDDCLGGVSDSPPDTALPPKPTWSGLFSSTKSKPKQTSPPSQEKGVIVKELEALKQKYPGQITVEYYVNTEDTWIDEDAVFRALARFDDKVFTSSAASQEQRQILISGPPGFISYLAGPKEWRNGREEQGSVSRLVAHALSRHPHNVKVWKI</sequence>
<reference evidence="12 13" key="1">
    <citation type="submission" date="2015-01" db="EMBL/GenBank/DDBJ databases">
        <title>The Genome Sequence of Exophiala sideris CBS121828.</title>
        <authorList>
            <consortium name="The Broad Institute Genomics Platform"/>
            <person name="Cuomo C."/>
            <person name="de Hoog S."/>
            <person name="Gorbushina A."/>
            <person name="Stielow B."/>
            <person name="Teixiera M."/>
            <person name="Abouelleil A."/>
            <person name="Chapman S.B."/>
            <person name="Priest M."/>
            <person name="Young S.K."/>
            <person name="Wortman J."/>
            <person name="Nusbaum C."/>
            <person name="Birren B."/>
        </authorList>
    </citation>
    <scope>NUCLEOTIDE SEQUENCE [LARGE SCALE GENOMIC DNA]</scope>
    <source>
        <strain evidence="12 13">CBS 121828</strain>
    </source>
</reference>